<protein>
    <submittedName>
        <fullName evidence="1">Uncharacterized protein</fullName>
    </submittedName>
</protein>
<dbReference type="AlphaFoldDB" id="A0A0A9GQ18"/>
<organism evidence="1">
    <name type="scientific">Arundo donax</name>
    <name type="common">Giant reed</name>
    <name type="synonym">Donax arundinaceus</name>
    <dbReference type="NCBI Taxonomy" id="35708"/>
    <lineage>
        <taxon>Eukaryota</taxon>
        <taxon>Viridiplantae</taxon>
        <taxon>Streptophyta</taxon>
        <taxon>Embryophyta</taxon>
        <taxon>Tracheophyta</taxon>
        <taxon>Spermatophyta</taxon>
        <taxon>Magnoliopsida</taxon>
        <taxon>Liliopsida</taxon>
        <taxon>Poales</taxon>
        <taxon>Poaceae</taxon>
        <taxon>PACMAD clade</taxon>
        <taxon>Arundinoideae</taxon>
        <taxon>Arundineae</taxon>
        <taxon>Arundo</taxon>
    </lineage>
</organism>
<evidence type="ECO:0000313" key="1">
    <source>
        <dbReference type="EMBL" id="JAE24606.1"/>
    </source>
</evidence>
<name>A0A0A9GQ18_ARUDO</name>
<dbReference type="EMBL" id="GBRH01173290">
    <property type="protein sequence ID" value="JAE24606.1"/>
    <property type="molecule type" value="Transcribed_RNA"/>
</dbReference>
<reference evidence="1" key="1">
    <citation type="submission" date="2014-09" db="EMBL/GenBank/DDBJ databases">
        <authorList>
            <person name="Magalhaes I.L.F."/>
            <person name="Oliveira U."/>
            <person name="Santos F.R."/>
            <person name="Vidigal T.H.D.A."/>
            <person name="Brescovit A.D."/>
            <person name="Santos A.J."/>
        </authorList>
    </citation>
    <scope>NUCLEOTIDE SEQUENCE</scope>
    <source>
        <tissue evidence="1">Shoot tissue taken approximately 20 cm above the soil surface</tissue>
    </source>
</reference>
<proteinExistence type="predicted"/>
<sequence>MVFELLCFSYQWSVRQQHIDICGLGPFIGCKRNVGSHETHRAIYKSQDSCPLNLFSKVWGP</sequence>
<accession>A0A0A9GQ18</accession>
<reference evidence="1" key="2">
    <citation type="journal article" date="2015" name="Data Brief">
        <title>Shoot transcriptome of the giant reed, Arundo donax.</title>
        <authorList>
            <person name="Barrero R.A."/>
            <person name="Guerrero F.D."/>
            <person name="Moolhuijzen P."/>
            <person name="Goolsby J.A."/>
            <person name="Tidwell J."/>
            <person name="Bellgard S.E."/>
            <person name="Bellgard M.I."/>
        </authorList>
    </citation>
    <scope>NUCLEOTIDE SEQUENCE</scope>
    <source>
        <tissue evidence="1">Shoot tissue taken approximately 20 cm above the soil surface</tissue>
    </source>
</reference>